<proteinExistence type="predicted"/>
<organism evidence="6 7">
    <name type="scientific">Chryseobacterium ginsengisoli</name>
    <dbReference type="NCBI Taxonomy" id="363853"/>
    <lineage>
        <taxon>Bacteria</taxon>
        <taxon>Pseudomonadati</taxon>
        <taxon>Bacteroidota</taxon>
        <taxon>Flavobacteriia</taxon>
        <taxon>Flavobacteriales</taxon>
        <taxon>Weeksellaceae</taxon>
        <taxon>Chryseobacterium group</taxon>
        <taxon>Chryseobacterium</taxon>
    </lineage>
</organism>
<sequence>MQNKNMSKYIGYIRVSTKHQNNSGLGQLAQKAMIKNFLKEDDILIKEYEEVESGKKDDRPELLKALEHCKRENAILLIGKLDRLSRNVGFIYLLKDSKVRFVCCDMPEATDVTIGIMAVLAQDERERTSQRTKAALAELRSKGVTLGNPSNLNNEARKLGTEALIRKAKDNPNNKMATALIIPLRENGMSFQKIADRLNENGFKTATGKQFSNAQVLILHDRYIKSQTESNTEDSIKSIQEL</sequence>
<accession>A0ABP9LWT1</accession>
<evidence type="ECO:0000313" key="7">
    <source>
        <dbReference type="Proteomes" id="UP001500353"/>
    </source>
</evidence>
<dbReference type="InterPro" id="IPR036162">
    <property type="entry name" value="Resolvase-like_N_sf"/>
</dbReference>
<dbReference type="SMART" id="SM00857">
    <property type="entry name" value="Resolvase"/>
    <property type="match status" value="1"/>
</dbReference>
<evidence type="ECO:0000313" key="6">
    <source>
        <dbReference type="EMBL" id="GAA5087089.1"/>
    </source>
</evidence>
<dbReference type="EMBL" id="BAABHX010000001">
    <property type="protein sequence ID" value="GAA5087089.1"/>
    <property type="molecule type" value="Genomic_DNA"/>
</dbReference>
<evidence type="ECO:0000256" key="4">
    <source>
        <dbReference type="PROSITE-ProRule" id="PRU10137"/>
    </source>
</evidence>
<protein>
    <submittedName>
        <fullName evidence="6">Recombinase family protein</fullName>
    </submittedName>
</protein>
<evidence type="ECO:0000256" key="2">
    <source>
        <dbReference type="ARBA" id="ARBA00023125"/>
    </source>
</evidence>
<name>A0ABP9LWT1_9FLAO</name>
<evidence type="ECO:0000256" key="3">
    <source>
        <dbReference type="ARBA" id="ARBA00023172"/>
    </source>
</evidence>
<keyword evidence="3" id="KW-0233">DNA recombination</keyword>
<dbReference type="InterPro" id="IPR011109">
    <property type="entry name" value="DNA_bind_recombinase_dom"/>
</dbReference>
<feature type="active site" description="O-(5'-phospho-DNA)-serine intermediate" evidence="4">
    <location>
        <position position="16"/>
    </location>
</feature>
<dbReference type="InterPro" id="IPR050639">
    <property type="entry name" value="SSR_resolvase"/>
</dbReference>
<evidence type="ECO:0000256" key="1">
    <source>
        <dbReference type="ARBA" id="ARBA00022908"/>
    </source>
</evidence>
<dbReference type="Pfam" id="PF00239">
    <property type="entry name" value="Resolvase"/>
    <property type="match status" value="1"/>
</dbReference>
<dbReference type="Gene3D" id="3.40.50.1390">
    <property type="entry name" value="Resolvase, N-terminal catalytic domain"/>
    <property type="match status" value="1"/>
</dbReference>
<dbReference type="Proteomes" id="UP001500353">
    <property type="component" value="Unassembled WGS sequence"/>
</dbReference>
<keyword evidence="7" id="KW-1185">Reference proteome</keyword>
<keyword evidence="2" id="KW-0238">DNA-binding</keyword>
<evidence type="ECO:0000259" key="5">
    <source>
        <dbReference type="PROSITE" id="PS51736"/>
    </source>
</evidence>
<comment type="caution">
    <text evidence="6">The sequence shown here is derived from an EMBL/GenBank/DDBJ whole genome shotgun (WGS) entry which is preliminary data.</text>
</comment>
<feature type="domain" description="Resolvase/invertase-type recombinase catalytic" evidence="5">
    <location>
        <begin position="8"/>
        <end position="143"/>
    </location>
</feature>
<keyword evidence="1" id="KW-0229">DNA integration</keyword>
<dbReference type="PANTHER" id="PTHR30461:SF2">
    <property type="entry name" value="SERINE RECOMBINASE PINE-RELATED"/>
    <property type="match status" value="1"/>
</dbReference>
<dbReference type="SUPFAM" id="SSF53041">
    <property type="entry name" value="Resolvase-like"/>
    <property type="match status" value="1"/>
</dbReference>
<dbReference type="Pfam" id="PF07508">
    <property type="entry name" value="Recombinase"/>
    <property type="match status" value="1"/>
</dbReference>
<dbReference type="CDD" id="cd00338">
    <property type="entry name" value="Ser_Recombinase"/>
    <property type="match status" value="1"/>
</dbReference>
<dbReference type="PROSITE" id="PS00397">
    <property type="entry name" value="RECOMBINASES_1"/>
    <property type="match status" value="1"/>
</dbReference>
<gene>
    <name evidence="6" type="ORF">GCM10023210_09720</name>
</gene>
<dbReference type="InterPro" id="IPR006118">
    <property type="entry name" value="Recombinase_CS"/>
</dbReference>
<dbReference type="PANTHER" id="PTHR30461">
    <property type="entry name" value="DNA-INVERTASE FROM LAMBDOID PROPHAGE"/>
    <property type="match status" value="1"/>
</dbReference>
<dbReference type="InterPro" id="IPR006119">
    <property type="entry name" value="Resolv_N"/>
</dbReference>
<reference evidence="7" key="1">
    <citation type="journal article" date="2019" name="Int. J. Syst. Evol. Microbiol.">
        <title>The Global Catalogue of Microorganisms (GCM) 10K type strain sequencing project: providing services to taxonomists for standard genome sequencing and annotation.</title>
        <authorList>
            <consortium name="The Broad Institute Genomics Platform"/>
            <consortium name="The Broad Institute Genome Sequencing Center for Infectious Disease"/>
            <person name="Wu L."/>
            <person name="Ma J."/>
        </authorList>
    </citation>
    <scope>NUCLEOTIDE SEQUENCE [LARGE SCALE GENOMIC DNA]</scope>
    <source>
        <strain evidence="7">JCM 18019</strain>
    </source>
</reference>
<dbReference type="PROSITE" id="PS51736">
    <property type="entry name" value="RECOMBINASES_3"/>
    <property type="match status" value="1"/>
</dbReference>